<keyword evidence="2" id="KW-1185">Reference proteome</keyword>
<dbReference type="Proteomes" id="UP000299102">
    <property type="component" value="Unassembled WGS sequence"/>
</dbReference>
<organism evidence="1 2">
    <name type="scientific">Eumeta variegata</name>
    <name type="common">Bagworm moth</name>
    <name type="synonym">Eumeta japonica</name>
    <dbReference type="NCBI Taxonomy" id="151549"/>
    <lineage>
        <taxon>Eukaryota</taxon>
        <taxon>Metazoa</taxon>
        <taxon>Ecdysozoa</taxon>
        <taxon>Arthropoda</taxon>
        <taxon>Hexapoda</taxon>
        <taxon>Insecta</taxon>
        <taxon>Pterygota</taxon>
        <taxon>Neoptera</taxon>
        <taxon>Endopterygota</taxon>
        <taxon>Lepidoptera</taxon>
        <taxon>Glossata</taxon>
        <taxon>Ditrysia</taxon>
        <taxon>Tineoidea</taxon>
        <taxon>Psychidae</taxon>
        <taxon>Oiketicinae</taxon>
        <taxon>Eumeta</taxon>
    </lineage>
</organism>
<comment type="caution">
    <text evidence="1">The sequence shown here is derived from an EMBL/GenBank/DDBJ whole genome shotgun (WGS) entry which is preliminary data.</text>
</comment>
<dbReference type="STRING" id="151549.A0A4C1TD78"/>
<gene>
    <name evidence="1" type="ORF">EVAR_72593_1</name>
</gene>
<name>A0A4C1TD78_EUMVA</name>
<evidence type="ECO:0000313" key="1">
    <source>
        <dbReference type="EMBL" id="GBP11261.1"/>
    </source>
</evidence>
<sequence>MASYIFHSLEVYYGTPYDRHVILEESSDVRYRKRTSRSLEDGPGLGSRILRRLSSNNATLLIRSISVAVRVAICQRIWLLVMYIRILLRIVAVLKIKPSRRCA</sequence>
<accession>A0A4C1TD78</accession>
<reference evidence="1 2" key="1">
    <citation type="journal article" date="2019" name="Commun. Biol.">
        <title>The bagworm genome reveals a unique fibroin gene that provides high tensile strength.</title>
        <authorList>
            <person name="Kono N."/>
            <person name="Nakamura H."/>
            <person name="Ohtoshi R."/>
            <person name="Tomita M."/>
            <person name="Numata K."/>
            <person name="Arakawa K."/>
        </authorList>
    </citation>
    <scope>NUCLEOTIDE SEQUENCE [LARGE SCALE GENOMIC DNA]</scope>
</reference>
<proteinExistence type="predicted"/>
<dbReference type="OrthoDB" id="10042652at2759"/>
<evidence type="ECO:0000313" key="2">
    <source>
        <dbReference type="Proteomes" id="UP000299102"/>
    </source>
</evidence>
<protein>
    <submittedName>
        <fullName evidence="1">Uncharacterized protein</fullName>
    </submittedName>
</protein>
<dbReference type="EMBL" id="BGZK01009162">
    <property type="protein sequence ID" value="GBP11261.1"/>
    <property type="molecule type" value="Genomic_DNA"/>
</dbReference>
<dbReference type="AlphaFoldDB" id="A0A4C1TD78"/>